<evidence type="ECO:0000256" key="2">
    <source>
        <dbReference type="ARBA" id="ARBA00001946"/>
    </source>
</evidence>
<feature type="domain" description="Phosphoacetylglucosamine mutase AMG1" evidence="14">
    <location>
        <begin position="302"/>
        <end position="355"/>
    </location>
</feature>
<proteinExistence type="inferred from homology"/>
<name>A0A4C1WZN6_EUMVA</name>
<evidence type="ECO:0000256" key="8">
    <source>
        <dbReference type="ARBA" id="ARBA00022842"/>
    </source>
</evidence>
<dbReference type="EMBL" id="BGZK01000671">
    <property type="protein sequence ID" value="GBP55505.1"/>
    <property type="molecule type" value="Genomic_DNA"/>
</dbReference>
<dbReference type="InterPro" id="IPR005844">
    <property type="entry name" value="A-D-PHexomutase_a/b/a-I"/>
</dbReference>
<accession>A0A4C1WZN6</accession>
<dbReference type="Gene3D" id="3.30.310.50">
    <property type="entry name" value="Alpha-D-phosphohexomutase, C-terminal domain"/>
    <property type="match status" value="1"/>
</dbReference>
<evidence type="ECO:0000259" key="13">
    <source>
        <dbReference type="Pfam" id="PF02878"/>
    </source>
</evidence>
<dbReference type="PANTHER" id="PTHR45955">
    <property type="entry name" value="PHOSPHOACETYLGLUCOSAMINE MUTASE"/>
    <property type="match status" value="1"/>
</dbReference>
<evidence type="ECO:0000256" key="5">
    <source>
        <dbReference type="ARBA" id="ARBA00012731"/>
    </source>
</evidence>
<dbReference type="GO" id="GO:0004610">
    <property type="term" value="F:phosphoacetylglucosamine mutase activity"/>
    <property type="evidence" value="ECO:0007669"/>
    <property type="project" value="UniProtKB-EC"/>
</dbReference>
<evidence type="ECO:0000256" key="10">
    <source>
        <dbReference type="ARBA" id="ARBA00031926"/>
    </source>
</evidence>
<protein>
    <recommendedName>
        <fullName evidence="5">phosphoacetylglucosamine mutase</fullName>
        <ecNumber evidence="5">5.4.2.3</ecNumber>
    </recommendedName>
    <alternativeName>
        <fullName evidence="11">Acetylglucosamine phosphomutase</fullName>
    </alternativeName>
    <alternativeName>
        <fullName evidence="10">N-acetylglucosamine-phosphate mutase</fullName>
    </alternativeName>
</protein>
<keyword evidence="17" id="KW-1185">Reference proteome</keyword>
<comment type="similarity">
    <text evidence="4">Belongs to the phosphohexose mutase family.</text>
</comment>
<keyword evidence="6" id="KW-0597">Phosphoprotein</keyword>
<feature type="domain" description="Alpha-D-phosphohexomutase alpha/beta/alpha" evidence="13">
    <location>
        <begin position="89"/>
        <end position="130"/>
    </location>
</feature>
<dbReference type="InterPro" id="IPR005843">
    <property type="entry name" value="A-D-PHexomutase_C"/>
</dbReference>
<keyword evidence="9" id="KW-0413">Isomerase</keyword>
<dbReference type="UniPathway" id="UPA00113">
    <property type="reaction ID" value="UER00530"/>
</dbReference>
<keyword evidence="7" id="KW-0479">Metal-binding</keyword>
<evidence type="ECO:0000259" key="12">
    <source>
        <dbReference type="Pfam" id="PF00408"/>
    </source>
</evidence>
<gene>
    <name evidence="16" type="primary">PGM3</name>
    <name evidence="16" type="ORF">EVAR_36228_1</name>
</gene>
<dbReference type="PANTHER" id="PTHR45955:SF1">
    <property type="entry name" value="PHOSPHOACETYLGLUCOSAMINE MUTASE"/>
    <property type="match status" value="1"/>
</dbReference>
<evidence type="ECO:0000256" key="9">
    <source>
        <dbReference type="ARBA" id="ARBA00023235"/>
    </source>
</evidence>
<evidence type="ECO:0000313" key="16">
    <source>
        <dbReference type="EMBL" id="GBP55505.1"/>
    </source>
</evidence>
<dbReference type="STRING" id="151549.A0A4C1WZN6"/>
<dbReference type="InterPro" id="IPR036900">
    <property type="entry name" value="A-D-PHexomutase_C_sf"/>
</dbReference>
<evidence type="ECO:0000256" key="7">
    <source>
        <dbReference type="ARBA" id="ARBA00022723"/>
    </source>
</evidence>
<dbReference type="GO" id="GO:0005975">
    <property type="term" value="P:carbohydrate metabolic process"/>
    <property type="evidence" value="ECO:0007669"/>
    <property type="project" value="InterPro"/>
</dbReference>
<dbReference type="CDD" id="cd03086">
    <property type="entry name" value="PGM3"/>
    <property type="match status" value="1"/>
</dbReference>
<dbReference type="Gene3D" id="3.40.120.10">
    <property type="entry name" value="Alpha-D-Glucose-1,6-Bisphosphate, subunit A, domain 3"/>
    <property type="match status" value="2"/>
</dbReference>
<dbReference type="Pfam" id="PF21404">
    <property type="entry name" value="AMG1_III"/>
    <property type="match status" value="2"/>
</dbReference>
<dbReference type="Pfam" id="PF21405">
    <property type="entry name" value="AMG1_II"/>
    <property type="match status" value="1"/>
</dbReference>
<evidence type="ECO:0000256" key="6">
    <source>
        <dbReference type="ARBA" id="ARBA00022553"/>
    </source>
</evidence>
<keyword evidence="8" id="KW-0460">Magnesium</keyword>
<dbReference type="Proteomes" id="UP000299102">
    <property type="component" value="Unassembled WGS sequence"/>
</dbReference>
<evidence type="ECO:0000313" key="17">
    <source>
        <dbReference type="Proteomes" id="UP000299102"/>
    </source>
</evidence>
<feature type="domain" description="Alpha-D-phosphohexomutase C-terminal" evidence="12">
    <location>
        <begin position="522"/>
        <end position="552"/>
    </location>
</feature>
<evidence type="ECO:0000256" key="4">
    <source>
        <dbReference type="ARBA" id="ARBA00010231"/>
    </source>
</evidence>
<dbReference type="InterPro" id="IPR049023">
    <property type="entry name" value="AMG1_II"/>
</dbReference>
<sequence length="589" mass="64547">MRLDVEPRGVLRYAEVQYLYVSYSKAVECRQTAYVLSTRSQERCIRKPPTSLFNTALLVLGLSRASLLDHVVYRMGLLAVLRSRVKNGRTVGLMITASHNLEPDNGVKLVDPDGEMLEQSWEDIATRMANVSDNDLQSTTEQIVKQVNADMMLKASVYIGMDTRYTSPRLAAAAVHGVMALKGTPKEFGIVTTPMLHFIVKCRNDNTYGTPTEEDGANGVGGKKLNIIKKSLDGELDLVIYNIGGNGGKLNLNCGADYVKVSQKPPVGVEHVPYQRVASFDGDGDRVVYYYLDDKNNMNLLDGDRIATLIAGYVMSLLQQCGASELRMGLVQTAYANGGSTKYITEKLQGNAQVTTLELWVSMGGGDRLLSDGPHACLPLINPITKNILSVKHLHHAALGYDIGVYFEANGHGTIIYSKKAKALIHNIASEGDAEQRKAAQLLLNLIDVTNEAVGDAISDLFLVETVLCARGWDVLQWQEAYQDLPCRQLKLTVEDRNVVTTTDAERVCTSPEGLQEKIDELCTKYENGRAFVRPSGTEDILRIYAEADTQKFSLFCMKLLNADKLATEVALAAYELAGGVGARPEVPA</sequence>
<reference evidence="16 17" key="1">
    <citation type="journal article" date="2019" name="Commun. Biol.">
        <title>The bagworm genome reveals a unique fibroin gene that provides high tensile strength.</title>
        <authorList>
            <person name="Kono N."/>
            <person name="Nakamura H."/>
            <person name="Ohtoshi R."/>
            <person name="Tomita M."/>
            <person name="Numata K."/>
            <person name="Arakawa K."/>
        </authorList>
    </citation>
    <scope>NUCLEOTIDE SEQUENCE [LARGE SCALE GENOMIC DNA]</scope>
</reference>
<feature type="domain" description="Phosphoacetylglucosamine mutase AMG1" evidence="14">
    <location>
        <begin position="390"/>
        <end position="473"/>
    </location>
</feature>
<dbReference type="FunFam" id="3.40.120.10:FF:000013">
    <property type="entry name" value="Phosphoacetylglucosamine mutase"/>
    <property type="match status" value="1"/>
</dbReference>
<dbReference type="FunFam" id="3.30.310.50:FF:000003">
    <property type="entry name" value="Phosphoacetylglucosamine mutase"/>
    <property type="match status" value="1"/>
</dbReference>
<dbReference type="InterPro" id="IPR049022">
    <property type="entry name" value="AMG1_III"/>
</dbReference>
<dbReference type="GO" id="GO:0006048">
    <property type="term" value="P:UDP-N-acetylglucosamine biosynthetic process"/>
    <property type="evidence" value="ECO:0007669"/>
    <property type="project" value="UniProtKB-UniPathway"/>
</dbReference>
<feature type="domain" description="Phosphoacetylglucosamine mutase AMG1" evidence="15">
    <location>
        <begin position="215"/>
        <end position="288"/>
    </location>
</feature>
<evidence type="ECO:0000259" key="15">
    <source>
        <dbReference type="Pfam" id="PF21405"/>
    </source>
</evidence>
<evidence type="ECO:0000256" key="11">
    <source>
        <dbReference type="ARBA" id="ARBA00032065"/>
    </source>
</evidence>
<dbReference type="GO" id="GO:0046872">
    <property type="term" value="F:metal ion binding"/>
    <property type="evidence" value="ECO:0007669"/>
    <property type="project" value="UniProtKB-KW"/>
</dbReference>
<comment type="catalytic activity">
    <reaction evidence="1">
        <text>N-acetyl-alpha-D-glucosamine 1-phosphate = N-acetyl-D-glucosamine 6-phosphate</text>
        <dbReference type="Rhea" id="RHEA:23804"/>
        <dbReference type="ChEBI" id="CHEBI:57513"/>
        <dbReference type="ChEBI" id="CHEBI:57776"/>
        <dbReference type="EC" id="5.4.2.3"/>
    </reaction>
</comment>
<organism evidence="16 17">
    <name type="scientific">Eumeta variegata</name>
    <name type="common">Bagworm moth</name>
    <name type="synonym">Eumeta japonica</name>
    <dbReference type="NCBI Taxonomy" id="151549"/>
    <lineage>
        <taxon>Eukaryota</taxon>
        <taxon>Metazoa</taxon>
        <taxon>Ecdysozoa</taxon>
        <taxon>Arthropoda</taxon>
        <taxon>Hexapoda</taxon>
        <taxon>Insecta</taxon>
        <taxon>Pterygota</taxon>
        <taxon>Neoptera</taxon>
        <taxon>Endopterygota</taxon>
        <taxon>Lepidoptera</taxon>
        <taxon>Glossata</taxon>
        <taxon>Ditrysia</taxon>
        <taxon>Tineoidea</taxon>
        <taxon>Psychidae</taxon>
        <taxon>Oiketicinae</taxon>
        <taxon>Eumeta</taxon>
    </lineage>
</organism>
<dbReference type="InterPro" id="IPR016657">
    <property type="entry name" value="PAGM"/>
</dbReference>
<dbReference type="InterPro" id="IPR016055">
    <property type="entry name" value="A-D-PHexomutase_a/b/a-I/II/III"/>
</dbReference>
<feature type="domain" description="Alpha-D-phosphohexomutase alpha/beta/alpha" evidence="13">
    <location>
        <begin position="140"/>
        <end position="201"/>
    </location>
</feature>
<dbReference type="Pfam" id="PF00408">
    <property type="entry name" value="PGM_PMM_IV"/>
    <property type="match status" value="1"/>
</dbReference>
<dbReference type="OrthoDB" id="1928at2759"/>
<comment type="caution">
    <text evidence="16">The sequence shown here is derived from an EMBL/GenBank/DDBJ whole genome shotgun (WGS) entry which is preliminary data.</text>
</comment>
<comment type="pathway">
    <text evidence="3">Nucleotide-sugar biosynthesis; UDP-N-acetyl-alpha-D-glucosamine biosynthesis; N-acetyl-alpha-D-glucosamine 1-phosphate from alpha-D-glucosamine 6-phosphate (route I): step 2/2.</text>
</comment>
<evidence type="ECO:0000256" key="3">
    <source>
        <dbReference type="ARBA" id="ARBA00004865"/>
    </source>
</evidence>
<evidence type="ECO:0000259" key="14">
    <source>
        <dbReference type="Pfam" id="PF21404"/>
    </source>
</evidence>
<dbReference type="AlphaFoldDB" id="A0A4C1WZN6"/>
<evidence type="ECO:0000256" key="1">
    <source>
        <dbReference type="ARBA" id="ARBA00000558"/>
    </source>
</evidence>
<comment type="cofactor">
    <cofactor evidence="2">
        <name>Mg(2+)</name>
        <dbReference type="ChEBI" id="CHEBI:18420"/>
    </cofactor>
</comment>
<dbReference type="Pfam" id="PF02878">
    <property type="entry name" value="PGM_PMM_I"/>
    <property type="match status" value="2"/>
</dbReference>
<dbReference type="SUPFAM" id="SSF55957">
    <property type="entry name" value="Phosphoglucomutase, C-terminal domain"/>
    <property type="match status" value="1"/>
</dbReference>
<dbReference type="EC" id="5.4.2.3" evidence="5"/>
<dbReference type="SUPFAM" id="SSF53738">
    <property type="entry name" value="Phosphoglucomutase, first 3 domains"/>
    <property type="match status" value="3"/>
</dbReference>